<proteinExistence type="predicted"/>
<evidence type="ECO:0000313" key="2">
    <source>
        <dbReference type="Proteomes" id="UP001433088"/>
    </source>
</evidence>
<accession>A0ABV1CT99</accession>
<organism evidence="1 2">
    <name type="scientific">Megasphaera intestinihominis</name>
    <dbReference type="NCBI Taxonomy" id="3133159"/>
    <lineage>
        <taxon>Bacteria</taxon>
        <taxon>Bacillati</taxon>
        <taxon>Bacillota</taxon>
        <taxon>Negativicutes</taxon>
        <taxon>Veillonellales</taxon>
        <taxon>Veillonellaceae</taxon>
        <taxon>Megasphaera</taxon>
    </lineage>
</organism>
<name>A0ABV1CT99_9FIRM</name>
<sequence length="87" mass="9641">MYLHLSRNLSIHAGDVVAIVNLTGRQGRSVCQHCGLPLVAVDGIPEKAWRCLVVTGNQVFALPVTGETVVRRYQKCLHPARYVFKNV</sequence>
<comment type="caution">
    <text evidence="1">The sequence shown here is derived from an EMBL/GenBank/DDBJ whole genome shotgun (WGS) entry which is preliminary data.</text>
</comment>
<keyword evidence="2" id="KW-1185">Reference proteome</keyword>
<protein>
    <submittedName>
        <fullName evidence="1">Uncharacterized protein</fullName>
    </submittedName>
</protein>
<dbReference type="RefSeq" id="WP_349173084.1">
    <property type="nucleotide sequence ID" value="NZ_JBBMEU010000004.1"/>
</dbReference>
<dbReference type="Proteomes" id="UP001433088">
    <property type="component" value="Unassembled WGS sequence"/>
</dbReference>
<reference evidence="1 2" key="1">
    <citation type="submission" date="2024-03" db="EMBL/GenBank/DDBJ databases">
        <title>Human intestinal bacterial collection.</title>
        <authorList>
            <person name="Pauvert C."/>
            <person name="Hitch T.C.A."/>
            <person name="Clavel T."/>
        </authorList>
    </citation>
    <scope>NUCLEOTIDE SEQUENCE [LARGE SCALE GENOMIC DNA]</scope>
    <source>
        <strain evidence="1 2">CLA-AA-H81</strain>
    </source>
</reference>
<gene>
    <name evidence="1" type="ORF">WMO23_01370</name>
</gene>
<dbReference type="EMBL" id="JBBMEU010000004">
    <property type="protein sequence ID" value="MEQ2421386.1"/>
    <property type="molecule type" value="Genomic_DNA"/>
</dbReference>
<evidence type="ECO:0000313" key="1">
    <source>
        <dbReference type="EMBL" id="MEQ2421386.1"/>
    </source>
</evidence>